<gene>
    <name evidence="1" type="ORF">E2562_019218</name>
</gene>
<organism evidence="1 2">
    <name type="scientific">Oryza meyeriana var. granulata</name>
    <dbReference type="NCBI Taxonomy" id="110450"/>
    <lineage>
        <taxon>Eukaryota</taxon>
        <taxon>Viridiplantae</taxon>
        <taxon>Streptophyta</taxon>
        <taxon>Embryophyta</taxon>
        <taxon>Tracheophyta</taxon>
        <taxon>Spermatophyta</taxon>
        <taxon>Magnoliopsida</taxon>
        <taxon>Liliopsida</taxon>
        <taxon>Poales</taxon>
        <taxon>Poaceae</taxon>
        <taxon>BOP clade</taxon>
        <taxon>Oryzoideae</taxon>
        <taxon>Oryzeae</taxon>
        <taxon>Oryzinae</taxon>
        <taxon>Oryza</taxon>
        <taxon>Oryza meyeriana</taxon>
    </lineage>
</organism>
<reference evidence="1 2" key="1">
    <citation type="submission" date="2019-11" db="EMBL/GenBank/DDBJ databases">
        <title>Whole genome sequence of Oryza granulata.</title>
        <authorList>
            <person name="Li W."/>
        </authorList>
    </citation>
    <scope>NUCLEOTIDE SEQUENCE [LARGE SCALE GENOMIC DNA]</scope>
    <source>
        <strain evidence="2">cv. Menghai</strain>
        <tissue evidence="1">Leaf</tissue>
    </source>
</reference>
<dbReference type="OrthoDB" id="674561at2759"/>
<evidence type="ECO:0000313" key="1">
    <source>
        <dbReference type="EMBL" id="KAF0933743.1"/>
    </source>
</evidence>
<protein>
    <submittedName>
        <fullName evidence="1">Uncharacterized protein</fullName>
    </submittedName>
</protein>
<keyword evidence="2" id="KW-1185">Reference proteome</keyword>
<comment type="caution">
    <text evidence="1">The sequence shown here is derived from an EMBL/GenBank/DDBJ whole genome shotgun (WGS) entry which is preliminary data.</text>
</comment>
<accession>A0A6G1FA88</accession>
<dbReference type="AlphaFoldDB" id="A0A6G1FA88"/>
<proteinExistence type="predicted"/>
<evidence type="ECO:0000313" key="2">
    <source>
        <dbReference type="Proteomes" id="UP000479710"/>
    </source>
</evidence>
<sequence>MPGGEEGYQSLPTPLPQAAATTVASKGGDDYGLLRLHPDAHSSSPLSCTGTTKLEWQAPCPSQSDPPILISLLILLPTLAISPTTSSKRFCRLVADARFRSLVDGRAPVVLGHYYTLDRLVNYLRPPAGDPPFVPSSYSSSSTDGSDDGRRCFSIDYHPFDRPRELVDSRRSLLLFDHDPWRTTWHDHHYPPFPDLLVCEPLTRRFQGIACIPASLVGSVRFRSTYLIDGSKSGGISMSNYRVVCMAAELAFVFSPGSDGGWSSILNDDHLLFPRDSDFAERRRENLLDECISSTRPRPPSP</sequence>
<dbReference type="EMBL" id="SPHZ02000001">
    <property type="protein sequence ID" value="KAF0933743.1"/>
    <property type="molecule type" value="Genomic_DNA"/>
</dbReference>
<name>A0A6G1FA88_9ORYZ</name>
<dbReference type="Proteomes" id="UP000479710">
    <property type="component" value="Unassembled WGS sequence"/>
</dbReference>
<dbReference type="PANTHER" id="PTHR33207">
    <property type="entry name" value="F-BOX DOMAIN CONTAINING PROTEIN-RELATED"/>
    <property type="match status" value="1"/>
</dbReference>